<evidence type="ECO:0000313" key="1">
    <source>
        <dbReference type="EMBL" id="JAI04853.1"/>
    </source>
</evidence>
<dbReference type="EMBL" id="GBXM01003725">
    <property type="protein sequence ID" value="JAI04853.1"/>
    <property type="molecule type" value="Transcribed_RNA"/>
</dbReference>
<name>A0A0E9XQ38_ANGAN</name>
<reference evidence="1" key="1">
    <citation type="submission" date="2014-11" db="EMBL/GenBank/DDBJ databases">
        <authorList>
            <person name="Amaro Gonzalez C."/>
        </authorList>
    </citation>
    <scope>NUCLEOTIDE SEQUENCE</scope>
</reference>
<reference evidence="1" key="2">
    <citation type="journal article" date="2015" name="Fish Shellfish Immunol.">
        <title>Early steps in the European eel (Anguilla anguilla)-Vibrio vulnificus interaction in the gills: Role of the RtxA13 toxin.</title>
        <authorList>
            <person name="Callol A."/>
            <person name="Pajuelo D."/>
            <person name="Ebbesson L."/>
            <person name="Teles M."/>
            <person name="MacKenzie S."/>
            <person name="Amaro C."/>
        </authorList>
    </citation>
    <scope>NUCLEOTIDE SEQUENCE</scope>
</reference>
<accession>A0A0E9XQ38</accession>
<proteinExistence type="predicted"/>
<sequence length="21" mass="2177">MLSVANCFDISSLSTDIGNSC</sequence>
<organism evidence="1">
    <name type="scientific">Anguilla anguilla</name>
    <name type="common">European freshwater eel</name>
    <name type="synonym">Muraena anguilla</name>
    <dbReference type="NCBI Taxonomy" id="7936"/>
    <lineage>
        <taxon>Eukaryota</taxon>
        <taxon>Metazoa</taxon>
        <taxon>Chordata</taxon>
        <taxon>Craniata</taxon>
        <taxon>Vertebrata</taxon>
        <taxon>Euteleostomi</taxon>
        <taxon>Actinopterygii</taxon>
        <taxon>Neopterygii</taxon>
        <taxon>Teleostei</taxon>
        <taxon>Anguilliformes</taxon>
        <taxon>Anguillidae</taxon>
        <taxon>Anguilla</taxon>
    </lineage>
</organism>
<protein>
    <submittedName>
        <fullName evidence="1">Uncharacterized protein</fullName>
    </submittedName>
</protein>
<dbReference type="AlphaFoldDB" id="A0A0E9XQ38"/>